<dbReference type="SUPFAM" id="SSF48371">
    <property type="entry name" value="ARM repeat"/>
    <property type="match status" value="2"/>
</dbReference>
<dbReference type="Pfam" id="PF00613">
    <property type="entry name" value="PI3Ka"/>
    <property type="match status" value="1"/>
</dbReference>
<comment type="catalytic activity">
    <reaction evidence="1">
        <text>a 1,2-diacyl-sn-glycero-3-phospho-(1D-myo-inositol) + ATP = a 1,2-diacyl-sn-glycero-3-phospho-(1D-myo-inositol-3-phosphate) + ADP + H(+)</text>
        <dbReference type="Rhea" id="RHEA:12709"/>
        <dbReference type="ChEBI" id="CHEBI:15378"/>
        <dbReference type="ChEBI" id="CHEBI:30616"/>
        <dbReference type="ChEBI" id="CHEBI:57880"/>
        <dbReference type="ChEBI" id="CHEBI:58088"/>
        <dbReference type="ChEBI" id="CHEBI:456216"/>
        <dbReference type="EC" id="2.7.1.137"/>
    </reaction>
    <physiologicalReaction direction="left-to-right" evidence="1">
        <dbReference type="Rhea" id="RHEA:12710"/>
    </physiologicalReaction>
</comment>
<dbReference type="RefSeq" id="XP_015279878.1">
    <property type="nucleotide sequence ID" value="XM_015424392.1"/>
</dbReference>
<evidence type="ECO:0000313" key="4">
    <source>
        <dbReference type="Proteomes" id="UP000694871"/>
    </source>
</evidence>
<feature type="domain" description="PIK helical" evidence="3">
    <location>
        <begin position="74"/>
        <end position="281"/>
    </location>
</feature>
<dbReference type="Gene3D" id="1.25.40.70">
    <property type="entry name" value="Phosphatidylinositol 3-kinase, accessory domain (PIK)"/>
    <property type="match status" value="2"/>
</dbReference>
<dbReference type="InterPro" id="IPR001263">
    <property type="entry name" value="PI3K_accessory_dom"/>
</dbReference>
<dbReference type="CDD" id="cd00870">
    <property type="entry name" value="PI3Ka_III"/>
    <property type="match status" value="1"/>
</dbReference>
<dbReference type="PANTHER" id="PTHR10048">
    <property type="entry name" value="PHOSPHATIDYLINOSITOL KINASE"/>
    <property type="match status" value="1"/>
</dbReference>
<dbReference type="PROSITE" id="PS51545">
    <property type="entry name" value="PIK_HELICAL"/>
    <property type="match status" value="1"/>
</dbReference>
<organism evidence="4 5">
    <name type="scientific">Gekko japonicus</name>
    <name type="common">Schlegel's Japanese gecko</name>
    <dbReference type="NCBI Taxonomy" id="146911"/>
    <lineage>
        <taxon>Eukaryota</taxon>
        <taxon>Metazoa</taxon>
        <taxon>Chordata</taxon>
        <taxon>Craniata</taxon>
        <taxon>Vertebrata</taxon>
        <taxon>Euteleostomi</taxon>
        <taxon>Lepidosauria</taxon>
        <taxon>Squamata</taxon>
        <taxon>Bifurcata</taxon>
        <taxon>Gekkota</taxon>
        <taxon>Gekkonidae</taxon>
        <taxon>Gekkoninae</taxon>
        <taxon>Gekko</taxon>
    </lineage>
</organism>
<feature type="non-terminal residue" evidence="5">
    <location>
        <position position="1"/>
    </location>
</feature>
<dbReference type="PANTHER" id="PTHR10048:SF7">
    <property type="entry name" value="PHOSPHATIDYLINOSITOL 3-KINASE CATALYTIC SUBUNIT TYPE 3"/>
    <property type="match status" value="1"/>
</dbReference>
<dbReference type="InterPro" id="IPR015433">
    <property type="entry name" value="PI3/4_kinase"/>
</dbReference>
<evidence type="ECO:0000256" key="2">
    <source>
        <dbReference type="SAM" id="MobiDB-lite"/>
    </source>
</evidence>
<feature type="non-terminal residue" evidence="5">
    <location>
        <position position="281"/>
    </location>
</feature>
<protein>
    <submittedName>
        <fullName evidence="5">Phosphatidylinositol 3-kinase catalytic subunit type 3-like</fullName>
    </submittedName>
</protein>
<dbReference type="InterPro" id="IPR016024">
    <property type="entry name" value="ARM-type_fold"/>
</dbReference>
<gene>
    <name evidence="5" type="primary">LOC107121482</name>
</gene>
<evidence type="ECO:0000256" key="1">
    <source>
        <dbReference type="ARBA" id="ARBA00023985"/>
    </source>
</evidence>
<proteinExistence type="predicted"/>
<keyword evidence="4" id="KW-1185">Reference proteome</keyword>
<name>A0ABM1L1P1_GEKJA</name>
<dbReference type="Proteomes" id="UP000694871">
    <property type="component" value="Unplaced"/>
</dbReference>
<dbReference type="SMART" id="SM00145">
    <property type="entry name" value="PI3Ka"/>
    <property type="match status" value="1"/>
</dbReference>
<feature type="compositionally biased region" description="Polar residues" evidence="2">
    <location>
        <begin position="264"/>
        <end position="281"/>
    </location>
</feature>
<evidence type="ECO:0000313" key="5">
    <source>
        <dbReference type="RefSeq" id="XP_015279878.1"/>
    </source>
</evidence>
<accession>A0ABM1L1P1</accession>
<feature type="region of interest" description="Disordered" evidence="2">
    <location>
        <begin position="255"/>
        <end position="281"/>
    </location>
</feature>
<dbReference type="GeneID" id="107121482"/>
<dbReference type="InterPro" id="IPR042236">
    <property type="entry name" value="PI3K_accessory_sf"/>
</dbReference>
<sequence>LTKSHRQGHMVKVDWLDRLTFREIEMINEDGDESSPILTSSEIVKVPDPQMSMENLVESKHHKLARSLRSGPSDHDLKPNAATRDQLNIILSYPPTKQLTYEEQDLVWKFRYYLTNQEKALTKFLKCVNWHLPQEAKQALELLGKWKPMDVEDALELFSSQFTNTTVRRYAVARLQQADDEDLLMYLLQLVQALKYENFDDIKNGLEPTKKDSQGAMSESMATSGTTTAEDLLMYLLQLVQALKYENFDDIKNGLEPTKKDSQGAMSESMATSGTTTAEVD</sequence>
<evidence type="ECO:0000259" key="3">
    <source>
        <dbReference type="PROSITE" id="PS51545"/>
    </source>
</evidence>
<reference evidence="5" key="1">
    <citation type="submission" date="2025-08" db="UniProtKB">
        <authorList>
            <consortium name="RefSeq"/>
        </authorList>
    </citation>
    <scope>IDENTIFICATION</scope>
</reference>